<keyword evidence="7" id="KW-0968">Cytoplasmic vesicle</keyword>
<feature type="non-terminal residue" evidence="13">
    <location>
        <position position="1"/>
    </location>
</feature>
<dbReference type="GO" id="GO:0005794">
    <property type="term" value="C:Golgi apparatus"/>
    <property type="evidence" value="ECO:0007669"/>
    <property type="project" value="UniProtKB-SubCell"/>
</dbReference>
<organism evidence="13 14">
    <name type="scientific">Candidula unifasciata</name>
    <dbReference type="NCBI Taxonomy" id="100452"/>
    <lineage>
        <taxon>Eukaryota</taxon>
        <taxon>Metazoa</taxon>
        <taxon>Spiralia</taxon>
        <taxon>Lophotrochozoa</taxon>
        <taxon>Mollusca</taxon>
        <taxon>Gastropoda</taxon>
        <taxon>Heterobranchia</taxon>
        <taxon>Euthyneura</taxon>
        <taxon>Panpulmonata</taxon>
        <taxon>Eupulmonata</taxon>
        <taxon>Stylommatophora</taxon>
        <taxon>Helicina</taxon>
        <taxon>Helicoidea</taxon>
        <taxon>Geomitridae</taxon>
        <taxon>Candidula</taxon>
    </lineage>
</organism>
<dbReference type="PANTHER" id="PTHR47219:SF19">
    <property type="entry name" value="USP6 N-TERMINAL-LIKE PROTEIN ISOFORM X1"/>
    <property type="match status" value="1"/>
</dbReference>
<dbReference type="AlphaFoldDB" id="A0A8S3Z0V2"/>
<dbReference type="GO" id="GO:0005096">
    <property type="term" value="F:GTPase activator activity"/>
    <property type="evidence" value="ECO:0007669"/>
    <property type="project" value="UniProtKB-KW"/>
</dbReference>
<dbReference type="PANTHER" id="PTHR47219">
    <property type="entry name" value="RAB GTPASE-ACTIVATING PROTEIN 1-LIKE"/>
    <property type="match status" value="1"/>
</dbReference>
<evidence type="ECO:0000313" key="14">
    <source>
        <dbReference type="Proteomes" id="UP000678393"/>
    </source>
</evidence>
<dbReference type="PROSITE" id="PS50086">
    <property type="entry name" value="TBC_RABGAP"/>
    <property type="match status" value="1"/>
</dbReference>
<feature type="region of interest" description="Disordered" evidence="11">
    <location>
        <begin position="467"/>
        <end position="487"/>
    </location>
</feature>
<evidence type="ECO:0000256" key="10">
    <source>
        <dbReference type="ARBA" id="ARBA00070172"/>
    </source>
</evidence>
<dbReference type="Pfam" id="PF00566">
    <property type="entry name" value="RabGAP-TBC"/>
    <property type="match status" value="1"/>
</dbReference>
<evidence type="ECO:0000256" key="6">
    <source>
        <dbReference type="ARBA" id="ARBA00023034"/>
    </source>
</evidence>
<evidence type="ECO:0000256" key="5">
    <source>
        <dbReference type="ARBA" id="ARBA00022990"/>
    </source>
</evidence>
<sequence length="772" mass="88259">AEYDEIQRATKERADIVAKYDLGREEGAQIDPWEDPAFEVYHVTDRYGFIHDKALPKSVDAAEEKSKQVERERTTKWLKMLKAWDKYYPGEKLTRRVYKGIPDCLRGEVWTKLLNIPKVKAEQEGIYQQMRNRARTKSTSIRQIDLDVNRTYRNHIMFRERYGVKQQALFHVLAAYSVYNTEIGYCQGMSEVAALLLMYLNEEDAFWGLSQLFISPRHNMHGFFMHGFPKLMRFQDHYDNVLRKFLPKVRKHLERNEMYPSLYTIKWFLQCFLDRTPFHLTLRLWDIHMLDGEQALIAMAYCIIKMHRRYIVKMQMDELLTFFQSRLESNFIYDNDVVIEQLQICMEELKKAKMAIPPKGKINEQPTLPFGLEIQPSVEELIGRRTDETVDEHFRKNIQRPGGKAAYLRRKNTSGSVTGGAHLLGTPEMSRSRGDTRSLHSRISQHSLDDKSSYYDTATNSRMSLTDYSAKTSAPSSRTSFGDNSEMGSMSALAHGLATSEDFDDVSIGVTTPTTPTNRSLPTSRYSSSPPLHGFEVSTSPTQARSRSASSSLEQQPHVSSLIIEPSPTVVYERSPRPGTLMHNATVPTSTSPYHSSPTTPTDSDYHRSIMKGSRSHDTEAHALEHKPPQHPASHKKQQPHTSKHTSTYELSSQHTTRFSESSDNINGVHSSSTTARLPRGPAVTYIPVSKSEGYVSSMHKAEIANGHVGHRSAKMKVTRTENDIHYADQPDRRKQNFHLQKEVQSEQLSSTAPRGQSKITHSRFIEKTSHL</sequence>
<dbReference type="EMBL" id="CAJHNH020001446">
    <property type="protein sequence ID" value="CAG5123103.1"/>
    <property type="molecule type" value="Genomic_DNA"/>
</dbReference>
<proteinExistence type="predicted"/>
<keyword evidence="3" id="KW-0343">GTPase activation</keyword>
<dbReference type="GO" id="GO:0031267">
    <property type="term" value="F:small GTPase binding"/>
    <property type="evidence" value="ECO:0007669"/>
    <property type="project" value="TreeGrafter"/>
</dbReference>
<feature type="region of interest" description="Disordered" evidence="11">
    <location>
        <begin position="506"/>
        <end position="679"/>
    </location>
</feature>
<comment type="subcellular location">
    <subcellularLocation>
        <location evidence="1">Cytoplasmic vesicle</location>
    </subcellularLocation>
    <subcellularLocation>
        <location evidence="2">Golgi apparatus</location>
    </subcellularLocation>
</comment>
<dbReference type="FunFam" id="1.10.472.80:FF:000019">
    <property type="entry name" value="USP6 N-terminal like"/>
    <property type="match status" value="1"/>
</dbReference>
<dbReference type="Gene3D" id="1.10.10.750">
    <property type="entry name" value="Ypt/Rab-GAP domain of gyp1p, domain 1"/>
    <property type="match status" value="1"/>
</dbReference>
<feature type="compositionally biased region" description="Polar residues" evidence="11">
    <location>
        <begin position="537"/>
        <end position="559"/>
    </location>
</feature>
<dbReference type="Proteomes" id="UP000678393">
    <property type="component" value="Unassembled WGS sequence"/>
</dbReference>
<reference evidence="13" key="1">
    <citation type="submission" date="2021-04" db="EMBL/GenBank/DDBJ databases">
        <authorList>
            <consortium name="Molecular Ecology Group"/>
        </authorList>
    </citation>
    <scope>NUCLEOTIDE SEQUENCE</scope>
</reference>
<dbReference type="Gene3D" id="1.10.472.80">
    <property type="entry name" value="Ypt/Rab-GAP domain of gyp1p, domain 3"/>
    <property type="match status" value="1"/>
</dbReference>
<evidence type="ECO:0000256" key="7">
    <source>
        <dbReference type="ARBA" id="ARBA00023329"/>
    </source>
</evidence>
<dbReference type="InterPro" id="IPR035969">
    <property type="entry name" value="Rab-GAP_TBC_sf"/>
</dbReference>
<comment type="function">
    <text evidence="8">Acts as a GTPase-activating protein for RAB5A and RAB43. Involved in receptor trafficking. In complex with EPS8 inhibits internalization of EGFR. Involved in retrograde transport from the endocytic pathway to the Golgi apparatus. Involved in the transport of Shiga toxin from early and recycling endosomes to the trans-Golgi network. Required for structural integrity of the Golgi complex.</text>
</comment>
<evidence type="ECO:0000256" key="2">
    <source>
        <dbReference type="ARBA" id="ARBA00004555"/>
    </source>
</evidence>
<evidence type="ECO:0000256" key="1">
    <source>
        <dbReference type="ARBA" id="ARBA00004541"/>
    </source>
</evidence>
<name>A0A8S3Z0V2_9EUPU</name>
<dbReference type="OrthoDB" id="294251at2759"/>
<dbReference type="FunFam" id="1.10.10.750:FF:000001">
    <property type="entry name" value="TBC1 domain family member 10A"/>
    <property type="match status" value="1"/>
</dbReference>
<gene>
    <name evidence="13" type="ORF">CUNI_LOCUS8661</name>
</gene>
<dbReference type="InterPro" id="IPR050302">
    <property type="entry name" value="Rab_GAP_TBC_domain"/>
</dbReference>
<feature type="compositionally biased region" description="Polar residues" evidence="11">
    <location>
        <begin position="509"/>
        <end position="530"/>
    </location>
</feature>
<evidence type="ECO:0000256" key="3">
    <source>
        <dbReference type="ARBA" id="ARBA00022468"/>
    </source>
</evidence>
<evidence type="ECO:0000259" key="12">
    <source>
        <dbReference type="PROSITE" id="PS50086"/>
    </source>
</evidence>
<keyword evidence="5" id="KW-0007">Acetylation</keyword>
<dbReference type="Gene3D" id="1.10.8.270">
    <property type="entry name" value="putative rabgap domain of human tbc1 domain family member 14 like domains"/>
    <property type="match status" value="1"/>
</dbReference>
<evidence type="ECO:0000256" key="4">
    <source>
        <dbReference type="ARBA" id="ARBA00022553"/>
    </source>
</evidence>
<feature type="compositionally biased region" description="Polar residues" evidence="11">
    <location>
        <begin position="746"/>
        <end position="760"/>
    </location>
</feature>
<feature type="compositionally biased region" description="Low complexity" evidence="11">
    <location>
        <begin position="588"/>
        <end position="603"/>
    </location>
</feature>
<comment type="caution">
    <text evidence="13">The sequence shown here is derived from an EMBL/GenBank/DDBJ whole genome shotgun (WGS) entry which is preliminary data.</text>
</comment>
<evidence type="ECO:0000256" key="9">
    <source>
        <dbReference type="ARBA" id="ARBA00064037"/>
    </source>
</evidence>
<keyword evidence="14" id="KW-1185">Reference proteome</keyword>
<dbReference type="FunFam" id="1.10.8.270:FF:000010">
    <property type="entry name" value="Putative USP6 N-terminal-like protein"/>
    <property type="match status" value="1"/>
</dbReference>
<comment type="subunit">
    <text evidence="9">Interacts with EPS8.</text>
</comment>
<feature type="region of interest" description="Disordered" evidence="11">
    <location>
        <begin position="741"/>
        <end position="772"/>
    </location>
</feature>
<feature type="domain" description="Rab-GAP TBC" evidence="12">
    <location>
        <begin position="100"/>
        <end position="292"/>
    </location>
</feature>
<dbReference type="GO" id="GO:0031410">
    <property type="term" value="C:cytoplasmic vesicle"/>
    <property type="evidence" value="ECO:0007669"/>
    <property type="project" value="UniProtKB-SubCell"/>
</dbReference>
<feature type="region of interest" description="Disordered" evidence="11">
    <location>
        <begin position="401"/>
        <end position="455"/>
    </location>
</feature>
<protein>
    <recommendedName>
        <fullName evidence="10">USP6 N-terminal-like protein</fullName>
    </recommendedName>
</protein>
<evidence type="ECO:0000256" key="11">
    <source>
        <dbReference type="SAM" id="MobiDB-lite"/>
    </source>
</evidence>
<dbReference type="InterPro" id="IPR000195">
    <property type="entry name" value="Rab-GAP-TBC_dom"/>
</dbReference>
<feature type="compositionally biased region" description="Basic and acidic residues" evidence="11">
    <location>
        <begin position="615"/>
        <end position="628"/>
    </location>
</feature>
<feature type="compositionally biased region" description="Polar residues" evidence="11">
    <location>
        <begin position="645"/>
        <end position="676"/>
    </location>
</feature>
<keyword evidence="4" id="KW-0597">Phosphoprotein</keyword>
<evidence type="ECO:0000256" key="8">
    <source>
        <dbReference type="ARBA" id="ARBA00059926"/>
    </source>
</evidence>
<accession>A0A8S3Z0V2</accession>
<evidence type="ECO:0000313" key="13">
    <source>
        <dbReference type="EMBL" id="CAG5123103.1"/>
    </source>
</evidence>
<keyword evidence="6" id="KW-0333">Golgi apparatus</keyword>
<dbReference type="SUPFAM" id="SSF47923">
    <property type="entry name" value="Ypt/Rab-GAP domain of gyp1p"/>
    <property type="match status" value="2"/>
</dbReference>
<feature type="compositionally biased region" description="Basic residues" evidence="11">
    <location>
        <begin position="633"/>
        <end position="644"/>
    </location>
</feature>
<dbReference type="SMART" id="SM00164">
    <property type="entry name" value="TBC"/>
    <property type="match status" value="1"/>
</dbReference>